<evidence type="ECO:0000256" key="1">
    <source>
        <dbReference type="ARBA" id="ARBA00022723"/>
    </source>
</evidence>
<evidence type="ECO:0000256" key="3">
    <source>
        <dbReference type="ARBA" id="ARBA00022833"/>
    </source>
</evidence>
<dbReference type="Pfam" id="PF01258">
    <property type="entry name" value="zf-dskA_traR"/>
    <property type="match status" value="1"/>
</dbReference>
<dbReference type="SUPFAM" id="SSF109635">
    <property type="entry name" value="DnaK suppressor protein DksA, alpha-hairpin domain"/>
    <property type="match status" value="1"/>
</dbReference>
<accession>A0AAU7DZR4</accession>
<keyword evidence="2" id="KW-0863">Zinc-finger</keyword>
<keyword evidence="3" id="KW-0862">Zinc</keyword>
<dbReference type="GO" id="GO:0008270">
    <property type="term" value="F:zinc ion binding"/>
    <property type="evidence" value="ECO:0007669"/>
    <property type="project" value="UniProtKB-KW"/>
</dbReference>
<evidence type="ECO:0000259" key="6">
    <source>
        <dbReference type="Pfam" id="PF01258"/>
    </source>
</evidence>
<name>A0AAU7DZR4_9MICO</name>
<dbReference type="InterPro" id="IPR000962">
    <property type="entry name" value="Znf_DskA_TraR"/>
</dbReference>
<dbReference type="PANTHER" id="PTHR33823">
    <property type="entry name" value="RNA POLYMERASE-BINDING TRANSCRIPTION FACTOR DKSA-RELATED"/>
    <property type="match status" value="1"/>
</dbReference>
<evidence type="ECO:0000256" key="5">
    <source>
        <dbReference type="SAM" id="Coils"/>
    </source>
</evidence>
<dbReference type="EMBL" id="CP146203">
    <property type="protein sequence ID" value="XBH22565.1"/>
    <property type="molecule type" value="Genomic_DNA"/>
</dbReference>
<evidence type="ECO:0000256" key="4">
    <source>
        <dbReference type="PROSITE-ProRule" id="PRU00510"/>
    </source>
</evidence>
<reference evidence="7" key="1">
    <citation type="submission" date="2024-02" db="EMBL/GenBank/DDBJ databases">
        <title>Tomenella chthoni gen. nov. sp. nov., a member of the family Jonesiaceae isolated from bat guano.</title>
        <authorList>
            <person name="Miller S.L."/>
            <person name="King J."/>
            <person name="Sankaranarayanan K."/>
            <person name="Lawson P.A."/>
        </authorList>
    </citation>
    <scope>NUCLEOTIDE SEQUENCE</scope>
    <source>
        <strain evidence="7">BS-20</strain>
    </source>
</reference>
<keyword evidence="5" id="KW-0175">Coiled coil</keyword>
<dbReference type="AlphaFoldDB" id="A0AAU7DZR4"/>
<dbReference type="PANTHER" id="PTHR33823:SF2">
    <property type="entry name" value="RNA POLYMERASE-BINDING TRANSCRIPTION FACTOR DKSA"/>
    <property type="match status" value="1"/>
</dbReference>
<proteinExistence type="predicted"/>
<gene>
    <name evidence="7" type="ORF">V5R04_04910</name>
</gene>
<evidence type="ECO:0000313" key="7">
    <source>
        <dbReference type="EMBL" id="XBH22565.1"/>
    </source>
</evidence>
<feature type="zinc finger region" description="dksA C4-type" evidence="4">
    <location>
        <begin position="108"/>
        <end position="132"/>
    </location>
</feature>
<keyword evidence="1" id="KW-0479">Metal-binding</keyword>
<organism evidence="7">
    <name type="scientific">Jonesiaceae bacterium BS-20</name>
    <dbReference type="NCBI Taxonomy" id="3120821"/>
    <lineage>
        <taxon>Bacteria</taxon>
        <taxon>Bacillati</taxon>
        <taxon>Actinomycetota</taxon>
        <taxon>Actinomycetes</taxon>
        <taxon>Micrococcales</taxon>
        <taxon>Jonesiaceae</taxon>
    </lineage>
</organism>
<dbReference type="InterPro" id="IPR037187">
    <property type="entry name" value="DnaK_N"/>
</dbReference>
<dbReference type="Gene3D" id="1.20.120.910">
    <property type="entry name" value="DksA, coiled-coil domain"/>
    <property type="match status" value="1"/>
</dbReference>
<feature type="domain" description="Zinc finger DksA/TraR C4-type" evidence="6">
    <location>
        <begin position="103"/>
        <end position="138"/>
    </location>
</feature>
<dbReference type="PROSITE" id="PS51128">
    <property type="entry name" value="ZF_DKSA_2"/>
    <property type="match status" value="1"/>
</dbReference>
<sequence>MFPNLGKDAGRFLVRDGESKWTAAEAREVAEQLLTESARLEEEIAAADLELSDFLRNSGEGAGDDQADYGSSALEREQELTLLNNTRDVLAQNKHALNRIGLGTFGTCENCEKAVGKARQQAFPRATLCVECKQRQERR</sequence>
<evidence type="ECO:0000256" key="2">
    <source>
        <dbReference type="ARBA" id="ARBA00022771"/>
    </source>
</evidence>
<dbReference type="SUPFAM" id="SSF57716">
    <property type="entry name" value="Glucocorticoid receptor-like (DNA-binding domain)"/>
    <property type="match status" value="1"/>
</dbReference>
<feature type="coiled-coil region" evidence="5">
    <location>
        <begin position="23"/>
        <end position="57"/>
    </location>
</feature>
<protein>
    <submittedName>
        <fullName evidence="7">TraR/DksA C4-type zinc finger protein</fullName>
    </submittedName>
</protein>